<keyword evidence="3" id="KW-1185">Reference proteome</keyword>
<dbReference type="EMBL" id="SMMG02000005">
    <property type="protein sequence ID" value="KAA3474384.1"/>
    <property type="molecule type" value="Genomic_DNA"/>
</dbReference>
<evidence type="ECO:0000313" key="2">
    <source>
        <dbReference type="EMBL" id="KAA3474384.1"/>
    </source>
</evidence>
<proteinExistence type="predicted"/>
<protein>
    <submittedName>
        <fullName evidence="2">Uncharacterized protein</fullName>
    </submittedName>
</protein>
<dbReference type="AlphaFoldDB" id="A0A5B6VZI1"/>
<keyword evidence="1" id="KW-0175">Coiled coil</keyword>
<name>A0A5B6VZI1_9ROSI</name>
<evidence type="ECO:0000256" key="1">
    <source>
        <dbReference type="SAM" id="Coils"/>
    </source>
</evidence>
<organism evidence="2 3">
    <name type="scientific">Gossypium australe</name>
    <dbReference type="NCBI Taxonomy" id="47621"/>
    <lineage>
        <taxon>Eukaryota</taxon>
        <taxon>Viridiplantae</taxon>
        <taxon>Streptophyta</taxon>
        <taxon>Embryophyta</taxon>
        <taxon>Tracheophyta</taxon>
        <taxon>Spermatophyta</taxon>
        <taxon>Magnoliopsida</taxon>
        <taxon>eudicotyledons</taxon>
        <taxon>Gunneridae</taxon>
        <taxon>Pentapetalae</taxon>
        <taxon>rosids</taxon>
        <taxon>malvids</taxon>
        <taxon>Malvales</taxon>
        <taxon>Malvaceae</taxon>
        <taxon>Malvoideae</taxon>
        <taxon>Gossypium</taxon>
    </lineage>
</organism>
<accession>A0A5B6VZI1</accession>
<evidence type="ECO:0000313" key="3">
    <source>
        <dbReference type="Proteomes" id="UP000325315"/>
    </source>
</evidence>
<comment type="caution">
    <text evidence="2">The sequence shown here is derived from an EMBL/GenBank/DDBJ whole genome shotgun (WGS) entry which is preliminary data.</text>
</comment>
<sequence>MLDIPGCDLHGKEEICLRQILEKDWIGVWPMLNGESYSLRLEAWWVLKDSFEKEVKFLWESTSDEFLINSKRKCLKKELTKKLEKLTREELDDENLAQIINNKIQLNLEIDEDKMY</sequence>
<gene>
    <name evidence="2" type="ORF">EPI10_024679</name>
</gene>
<feature type="coiled-coil region" evidence="1">
    <location>
        <begin position="69"/>
        <end position="96"/>
    </location>
</feature>
<dbReference type="Proteomes" id="UP000325315">
    <property type="component" value="Unassembled WGS sequence"/>
</dbReference>
<reference evidence="3" key="1">
    <citation type="journal article" date="2019" name="Plant Biotechnol. J.">
        <title>Genome sequencing of the Australian wild diploid species Gossypium australe highlights disease resistance and delayed gland morphogenesis.</title>
        <authorList>
            <person name="Cai Y."/>
            <person name="Cai X."/>
            <person name="Wang Q."/>
            <person name="Wang P."/>
            <person name="Zhang Y."/>
            <person name="Cai C."/>
            <person name="Xu Y."/>
            <person name="Wang K."/>
            <person name="Zhou Z."/>
            <person name="Wang C."/>
            <person name="Geng S."/>
            <person name="Li B."/>
            <person name="Dong Q."/>
            <person name="Hou Y."/>
            <person name="Wang H."/>
            <person name="Ai P."/>
            <person name="Liu Z."/>
            <person name="Yi F."/>
            <person name="Sun M."/>
            <person name="An G."/>
            <person name="Cheng J."/>
            <person name="Zhang Y."/>
            <person name="Shi Q."/>
            <person name="Xie Y."/>
            <person name="Shi X."/>
            <person name="Chang Y."/>
            <person name="Huang F."/>
            <person name="Chen Y."/>
            <person name="Hong S."/>
            <person name="Mi L."/>
            <person name="Sun Q."/>
            <person name="Zhang L."/>
            <person name="Zhou B."/>
            <person name="Peng R."/>
            <person name="Zhang X."/>
            <person name="Liu F."/>
        </authorList>
    </citation>
    <scope>NUCLEOTIDE SEQUENCE [LARGE SCALE GENOMIC DNA]</scope>
    <source>
        <strain evidence="3">cv. PA1801</strain>
    </source>
</reference>